<keyword evidence="6" id="KW-0999">Mitochondrion inner membrane</keyword>
<evidence type="ECO:0000256" key="10">
    <source>
        <dbReference type="SAM" id="MobiDB-lite"/>
    </source>
</evidence>
<keyword evidence="8" id="KW-0496">Mitochondrion</keyword>
<evidence type="ECO:0000256" key="5">
    <source>
        <dbReference type="ARBA" id="ARBA00022781"/>
    </source>
</evidence>
<evidence type="ECO:0000256" key="8">
    <source>
        <dbReference type="ARBA" id="ARBA00023128"/>
    </source>
</evidence>
<evidence type="ECO:0000256" key="2">
    <source>
        <dbReference type="ARBA" id="ARBA00006842"/>
    </source>
</evidence>
<evidence type="ECO:0000256" key="9">
    <source>
        <dbReference type="ARBA" id="ARBA00023136"/>
    </source>
</evidence>
<feature type="region of interest" description="Disordered" evidence="10">
    <location>
        <begin position="224"/>
        <end position="306"/>
    </location>
</feature>
<dbReference type="EMBL" id="KE346369">
    <property type="protein sequence ID" value="KJE95687.1"/>
    <property type="molecule type" value="Genomic_DNA"/>
</dbReference>
<evidence type="ECO:0000256" key="1">
    <source>
        <dbReference type="ARBA" id="ARBA00004273"/>
    </source>
</evidence>
<keyword evidence="9" id="KW-0472">Membrane</keyword>
<evidence type="ECO:0000256" key="7">
    <source>
        <dbReference type="ARBA" id="ARBA00023065"/>
    </source>
</evidence>
<dbReference type="InterPro" id="IPR008689">
    <property type="entry name" value="ATP_synth_F0_dsu_mt"/>
</dbReference>
<dbReference type="Gene3D" id="6.10.280.70">
    <property type="match status" value="1"/>
</dbReference>
<keyword evidence="4" id="KW-0138">CF(0)</keyword>
<dbReference type="OrthoDB" id="35799at2759"/>
<keyword evidence="5" id="KW-0375">Hydrogen ion transport</keyword>
<name>A0A0D2VW15_CAPO3</name>
<reference evidence="12" key="1">
    <citation type="submission" date="2011-02" db="EMBL/GenBank/DDBJ databases">
        <title>The Genome Sequence of Capsaspora owczarzaki ATCC 30864.</title>
        <authorList>
            <person name="Russ C."/>
            <person name="Cuomo C."/>
            <person name="Burger G."/>
            <person name="Gray M.W."/>
            <person name="Holland P.W.H."/>
            <person name="King N."/>
            <person name="Lang F.B.F."/>
            <person name="Roger A.J."/>
            <person name="Ruiz-Trillo I."/>
            <person name="Young S.K."/>
            <person name="Zeng Q."/>
            <person name="Gargeya S."/>
            <person name="Alvarado L."/>
            <person name="Berlin A."/>
            <person name="Chapman S.B."/>
            <person name="Chen Z."/>
            <person name="Freedman E."/>
            <person name="Gellesch M."/>
            <person name="Goldberg J."/>
            <person name="Griggs A."/>
            <person name="Gujja S."/>
            <person name="Heilman E."/>
            <person name="Heiman D."/>
            <person name="Howarth C."/>
            <person name="Mehta T."/>
            <person name="Neiman D."/>
            <person name="Pearson M."/>
            <person name="Roberts A."/>
            <person name="Saif S."/>
            <person name="Shea T."/>
            <person name="Shenoy N."/>
            <person name="Sisk P."/>
            <person name="Stolte C."/>
            <person name="Sykes S."/>
            <person name="White J."/>
            <person name="Yandava C."/>
            <person name="Haas B."/>
            <person name="Nusbaum C."/>
            <person name="Birren B."/>
        </authorList>
    </citation>
    <scope>NUCLEOTIDE SEQUENCE</scope>
    <source>
        <strain evidence="12">ATCC 30864</strain>
    </source>
</reference>
<dbReference type="GO" id="GO:0005743">
    <property type="term" value="C:mitochondrial inner membrane"/>
    <property type="evidence" value="ECO:0007669"/>
    <property type="project" value="UniProtKB-SubCell"/>
</dbReference>
<gene>
    <name evidence="11" type="ORF">CAOG_009950</name>
</gene>
<dbReference type="InParanoid" id="A0A0D2VW15"/>
<keyword evidence="12" id="KW-1185">Reference proteome</keyword>
<keyword evidence="3" id="KW-0813">Transport</keyword>
<proteinExistence type="inferred from homology"/>
<comment type="similarity">
    <text evidence="2">Belongs to the ATPase d subunit family.</text>
</comment>
<dbReference type="Pfam" id="PF05873">
    <property type="entry name" value="Mt_ATP-synt_D"/>
    <property type="match status" value="1"/>
</dbReference>
<evidence type="ECO:0000256" key="3">
    <source>
        <dbReference type="ARBA" id="ARBA00022448"/>
    </source>
</evidence>
<comment type="subcellular location">
    <subcellularLocation>
        <location evidence="1">Mitochondrion inner membrane</location>
    </subcellularLocation>
</comment>
<dbReference type="GO" id="GO:0015078">
    <property type="term" value="F:proton transmembrane transporter activity"/>
    <property type="evidence" value="ECO:0007669"/>
    <property type="project" value="InterPro"/>
</dbReference>
<feature type="compositionally biased region" description="Basic and acidic residues" evidence="10">
    <location>
        <begin position="243"/>
        <end position="306"/>
    </location>
</feature>
<protein>
    <submittedName>
        <fullName evidence="11">Uncharacterized protein</fullName>
    </submittedName>
</protein>
<evidence type="ECO:0000256" key="4">
    <source>
        <dbReference type="ARBA" id="ARBA00022547"/>
    </source>
</evidence>
<evidence type="ECO:0000313" key="11">
    <source>
        <dbReference type="EMBL" id="KJE95687.1"/>
    </source>
</evidence>
<organism evidence="11 12">
    <name type="scientific">Capsaspora owczarzaki (strain ATCC 30864)</name>
    <dbReference type="NCBI Taxonomy" id="595528"/>
    <lineage>
        <taxon>Eukaryota</taxon>
        <taxon>Filasterea</taxon>
        <taxon>Capsaspora</taxon>
    </lineage>
</organism>
<dbReference type="InterPro" id="IPR036228">
    <property type="entry name" value="ATP_synth_F0_dsu_sf_mt"/>
</dbReference>
<dbReference type="AlphaFoldDB" id="A0A0D2VW15"/>
<dbReference type="GO" id="GO:0045259">
    <property type="term" value="C:proton-transporting ATP synthase complex"/>
    <property type="evidence" value="ECO:0007669"/>
    <property type="project" value="UniProtKB-KW"/>
</dbReference>
<evidence type="ECO:0000313" key="12">
    <source>
        <dbReference type="Proteomes" id="UP000008743"/>
    </source>
</evidence>
<keyword evidence="7" id="KW-0406">Ion transport</keyword>
<dbReference type="SUPFAM" id="SSF161065">
    <property type="entry name" value="ATP synthase D chain-like"/>
    <property type="match status" value="1"/>
</dbReference>
<accession>A0A0D2VW15</accession>
<evidence type="ECO:0000256" key="6">
    <source>
        <dbReference type="ARBA" id="ARBA00022792"/>
    </source>
</evidence>
<dbReference type="Proteomes" id="UP000008743">
    <property type="component" value="Unassembled WGS sequence"/>
</dbReference>
<dbReference type="GO" id="GO:0015986">
    <property type="term" value="P:proton motive force-driven ATP synthesis"/>
    <property type="evidence" value="ECO:0007669"/>
    <property type="project" value="InterPro"/>
</dbReference>
<sequence length="306" mass="33380">MAHPALKSLKVFDVARLAAHPFTARAATKLVAAQSEIVARAQKVPAETKPSIDFDHYKSILDRFDPHLVATAKAEYDRFQATPSTTKITIDGQATWDQDAASLVADSKKDIATIDAKLKQIAELKPVEEMTHADLYEMSPRHFERTVAMLREYYPSYMKKEHGEVSDEAKTYARSFVPKLPVENQEQIATDVAVAPVEPTEVKERVTEKRSQDETIESDKIVETAATNDAVTEAPASPATKVVRLEESADKADGAKTTEAEDKAAKAEEAKAIDDAKVDNANEAAKDDAGKAESAKDVEAVAPKSD</sequence>